<feature type="domain" description="Histidine kinase" evidence="10">
    <location>
        <begin position="462"/>
        <end position="674"/>
    </location>
</feature>
<dbReference type="GO" id="GO:0006355">
    <property type="term" value="P:regulation of DNA-templated transcription"/>
    <property type="evidence" value="ECO:0007669"/>
    <property type="project" value="InterPro"/>
</dbReference>
<accession>A0A163CNP7</accession>
<keyword evidence="15" id="KW-1185">Reference proteome</keyword>
<dbReference type="InterPro" id="IPR000700">
    <property type="entry name" value="PAS-assoc_C"/>
</dbReference>
<evidence type="ECO:0000256" key="3">
    <source>
        <dbReference type="ARBA" id="ARBA00022553"/>
    </source>
</evidence>
<feature type="domain" description="PAC" evidence="12">
    <location>
        <begin position="390"/>
        <end position="442"/>
    </location>
</feature>
<evidence type="ECO:0000259" key="12">
    <source>
        <dbReference type="PROSITE" id="PS50113"/>
    </source>
</evidence>
<keyword evidence="6" id="KW-0418">Kinase</keyword>
<keyword evidence="9" id="KW-1133">Transmembrane helix</keyword>
<dbReference type="InterPro" id="IPR036097">
    <property type="entry name" value="HisK_dim/P_sf"/>
</dbReference>
<dbReference type="InterPro" id="IPR001610">
    <property type="entry name" value="PAC"/>
</dbReference>
<evidence type="ECO:0000313" key="14">
    <source>
        <dbReference type="EMBL" id="OAD43880.1"/>
    </source>
</evidence>
<sequence length="701" mass="77061">MNHKPTAPPFDFELLTRLDSGSGGRGRRATWWLLGLLMMLVVAVVALVLYLQTFEAEEDQRRRTADSQWLEQAARFHFRRLEDDLQVLAHRTRDASRPEPTSLADAETGDIQAGLLLRDAGVVLVHGWLAAGTALDASVIGRALQADAERQPVDADMLAVMQDVARELRRPAYGGPLLRAETQVDGQPRHWVWLAVPVFDRGVFSGNYLARLSLEDAVNAFVPSWFTDSHEVTLMSETELAQARRDPSPPDQAFLELPGIDLALQVRTTRSDSPTVPRTFFLVALVCLVGMLGALYALRRDIVKRQRIEAQLKAQVALRMAMENAATIGLRAWDGQGRILYVNRAFCHMVGFEPEELIGRSAPMPYWPQDKMAELDLLHHDVTSQGTDQAGIEVQFQHRNGQLVDALVHEAPLTTAGGEPLGWMSSVLDISERKRAERTAARQQEKLEASGRLVAMGEVASTLAHELNQPLGALSGFANGLLNRLRQGRLSDEELVGVVARMEQLSAKAGRIIQRVNAFARRREMSRQRIDANAFLRRVVEPIQRQRPGLIRLRLASRPVWIEADALLLEHAVLNLVHNAEHWAQQGERSPVVQVSLDDGATHCAVSVSDSGPGVAPDQRDQVFNAFFSGKDDGMGMGLAICRSVVEAHHGSIDVIPAADLGGACFTVKIPKVALYASGAAVTDSQNDGVTAADPMLKRLP</sequence>
<dbReference type="PROSITE" id="PS50109">
    <property type="entry name" value="HIS_KIN"/>
    <property type="match status" value="1"/>
</dbReference>
<keyword evidence="7" id="KW-0067">ATP-binding</keyword>
<keyword evidence="4" id="KW-0808">Transferase</keyword>
<protein>
    <recommendedName>
        <fullName evidence="2">histidine kinase</fullName>
        <ecNumber evidence="2">2.7.13.3</ecNumber>
    </recommendedName>
</protein>
<dbReference type="PANTHER" id="PTHR43065">
    <property type="entry name" value="SENSOR HISTIDINE KINASE"/>
    <property type="match status" value="1"/>
</dbReference>
<dbReference type="AlphaFoldDB" id="A0A163CNP7"/>
<dbReference type="CDD" id="cd00082">
    <property type="entry name" value="HisKA"/>
    <property type="match status" value="1"/>
</dbReference>
<evidence type="ECO:0000256" key="8">
    <source>
        <dbReference type="ARBA" id="ARBA00023012"/>
    </source>
</evidence>
<dbReference type="SMART" id="SM00086">
    <property type="entry name" value="PAC"/>
    <property type="match status" value="1"/>
</dbReference>
<dbReference type="InterPro" id="IPR036890">
    <property type="entry name" value="HATPase_C_sf"/>
</dbReference>
<evidence type="ECO:0000313" key="16">
    <source>
        <dbReference type="Proteomes" id="UP000185680"/>
    </source>
</evidence>
<feature type="domain" description="PAS" evidence="11">
    <location>
        <begin position="314"/>
        <end position="361"/>
    </location>
</feature>
<dbReference type="CDD" id="cd00130">
    <property type="entry name" value="PAS"/>
    <property type="match status" value="1"/>
</dbReference>
<dbReference type="Pfam" id="PF02518">
    <property type="entry name" value="HATPase_c"/>
    <property type="match status" value="1"/>
</dbReference>
<dbReference type="SMART" id="SM00091">
    <property type="entry name" value="PAS"/>
    <property type="match status" value="1"/>
</dbReference>
<evidence type="ECO:0000256" key="2">
    <source>
        <dbReference type="ARBA" id="ARBA00012438"/>
    </source>
</evidence>
<dbReference type="SMART" id="SM00387">
    <property type="entry name" value="HATPase_c"/>
    <property type="match status" value="1"/>
</dbReference>
<dbReference type="PROSITE" id="PS50112">
    <property type="entry name" value="PAS"/>
    <property type="match status" value="1"/>
</dbReference>
<dbReference type="Gene3D" id="3.30.565.10">
    <property type="entry name" value="Histidine kinase-like ATPase, C-terminal domain"/>
    <property type="match status" value="1"/>
</dbReference>
<keyword evidence="8" id="KW-0902">Two-component regulatory system</keyword>
<dbReference type="PANTHER" id="PTHR43065:SF46">
    <property type="entry name" value="C4-DICARBOXYLATE TRANSPORT SENSOR PROTEIN DCTB"/>
    <property type="match status" value="1"/>
</dbReference>
<dbReference type="Gene3D" id="1.10.287.130">
    <property type="match status" value="1"/>
</dbReference>
<keyword evidence="9" id="KW-0472">Membrane</keyword>
<dbReference type="Proteomes" id="UP000185680">
    <property type="component" value="Chromosome"/>
</dbReference>
<dbReference type="InterPro" id="IPR000014">
    <property type="entry name" value="PAS"/>
</dbReference>
<organism evidence="13 16">
    <name type="scientific">Hydrogenophaga crassostreae</name>
    <dbReference type="NCBI Taxonomy" id="1763535"/>
    <lineage>
        <taxon>Bacteria</taxon>
        <taxon>Pseudomonadati</taxon>
        <taxon>Pseudomonadota</taxon>
        <taxon>Betaproteobacteria</taxon>
        <taxon>Burkholderiales</taxon>
        <taxon>Comamonadaceae</taxon>
        <taxon>Hydrogenophaga</taxon>
    </lineage>
</organism>
<dbReference type="SUPFAM" id="SSF55874">
    <property type="entry name" value="ATPase domain of HSP90 chaperone/DNA topoisomerase II/histidine kinase"/>
    <property type="match status" value="1"/>
</dbReference>
<dbReference type="InterPro" id="IPR004358">
    <property type="entry name" value="Sig_transdc_His_kin-like_C"/>
</dbReference>
<dbReference type="PRINTS" id="PR00344">
    <property type="entry name" value="BCTRLSENSOR"/>
</dbReference>
<evidence type="ECO:0000313" key="15">
    <source>
        <dbReference type="Proteomes" id="UP000185657"/>
    </source>
</evidence>
<dbReference type="Gene3D" id="3.30.450.20">
    <property type="entry name" value="PAS domain"/>
    <property type="match status" value="1"/>
</dbReference>
<dbReference type="InterPro" id="IPR003661">
    <property type="entry name" value="HisK_dim/P_dom"/>
</dbReference>
<dbReference type="NCBIfam" id="TIGR00229">
    <property type="entry name" value="sensory_box"/>
    <property type="match status" value="1"/>
</dbReference>
<dbReference type="GO" id="GO:0005524">
    <property type="term" value="F:ATP binding"/>
    <property type="evidence" value="ECO:0007669"/>
    <property type="project" value="UniProtKB-KW"/>
</dbReference>
<dbReference type="InterPro" id="IPR005467">
    <property type="entry name" value="His_kinase_dom"/>
</dbReference>
<comment type="catalytic activity">
    <reaction evidence="1">
        <text>ATP + protein L-histidine = ADP + protein N-phospho-L-histidine.</text>
        <dbReference type="EC" id="2.7.13.3"/>
    </reaction>
</comment>
<dbReference type="Pfam" id="PF00512">
    <property type="entry name" value="HisKA"/>
    <property type="match status" value="1"/>
</dbReference>
<dbReference type="EMBL" id="CP017476">
    <property type="protein sequence ID" value="AOW11933.1"/>
    <property type="molecule type" value="Genomic_DNA"/>
</dbReference>
<evidence type="ECO:0000259" key="11">
    <source>
        <dbReference type="PROSITE" id="PS50112"/>
    </source>
</evidence>
<dbReference type="STRING" id="1763535.LPB072_02710"/>
<dbReference type="PROSITE" id="PS50113">
    <property type="entry name" value="PAC"/>
    <property type="match status" value="1"/>
</dbReference>
<dbReference type="InterPro" id="IPR035965">
    <property type="entry name" value="PAS-like_dom_sf"/>
</dbReference>
<evidence type="ECO:0000259" key="10">
    <source>
        <dbReference type="PROSITE" id="PS50109"/>
    </source>
</evidence>
<dbReference type="SUPFAM" id="SSF47384">
    <property type="entry name" value="Homodimeric domain of signal transducing histidine kinase"/>
    <property type="match status" value="1"/>
</dbReference>
<reference evidence="14 15" key="1">
    <citation type="submission" date="2016-02" db="EMBL/GenBank/DDBJ databases">
        <title>Draft genome sequence of Hydrogenophaga sp. LPB0072.</title>
        <authorList>
            <person name="Shin S.-K."/>
            <person name="Yi H."/>
        </authorList>
    </citation>
    <scope>NUCLEOTIDE SEQUENCE [LARGE SCALE GENOMIC DNA]</scope>
    <source>
        <strain evidence="14 15">LPB0072</strain>
    </source>
</reference>
<evidence type="ECO:0000256" key="5">
    <source>
        <dbReference type="ARBA" id="ARBA00022741"/>
    </source>
</evidence>
<dbReference type="EMBL" id="LVWD01000002">
    <property type="protein sequence ID" value="OAD43880.1"/>
    <property type="molecule type" value="Genomic_DNA"/>
</dbReference>
<dbReference type="GO" id="GO:0000155">
    <property type="term" value="F:phosphorelay sensor kinase activity"/>
    <property type="evidence" value="ECO:0007669"/>
    <property type="project" value="InterPro"/>
</dbReference>
<proteinExistence type="predicted"/>
<evidence type="ECO:0000313" key="13">
    <source>
        <dbReference type="EMBL" id="AOW11933.1"/>
    </source>
</evidence>
<dbReference type="Pfam" id="PF00989">
    <property type="entry name" value="PAS"/>
    <property type="match status" value="1"/>
</dbReference>
<dbReference type="KEGG" id="hyl:LPB072_02710"/>
<keyword evidence="3" id="KW-0597">Phosphoprotein</keyword>
<name>A0A163CNP7_9BURK</name>
<reference evidence="13 16" key="2">
    <citation type="submission" date="2016-10" db="EMBL/GenBank/DDBJ databases">
        <title>Hydorgenophaga sp. LPB0072 isolated from gastropod.</title>
        <authorList>
            <person name="Kim E."/>
            <person name="Yi H."/>
        </authorList>
    </citation>
    <scope>NUCLEOTIDE SEQUENCE [LARGE SCALE GENOMIC DNA]</scope>
    <source>
        <strain evidence="13 16">LPB0072</strain>
    </source>
</reference>
<dbReference type="OrthoDB" id="1931120at2"/>
<evidence type="ECO:0000256" key="7">
    <source>
        <dbReference type="ARBA" id="ARBA00022840"/>
    </source>
</evidence>
<evidence type="ECO:0000256" key="6">
    <source>
        <dbReference type="ARBA" id="ARBA00022777"/>
    </source>
</evidence>
<dbReference type="InterPro" id="IPR003594">
    <property type="entry name" value="HATPase_dom"/>
</dbReference>
<keyword evidence="9" id="KW-0812">Transmembrane</keyword>
<dbReference type="Proteomes" id="UP000185657">
    <property type="component" value="Unassembled WGS sequence"/>
</dbReference>
<dbReference type="SMART" id="SM00388">
    <property type="entry name" value="HisKA"/>
    <property type="match status" value="1"/>
</dbReference>
<evidence type="ECO:0000256" key="4">
    <source>
        <dbReference type="ARBA" id="ARBA00022679"/>
    </source>
</evidence>
<dbReference type="InterPro" id="IPR013767">
    <property type="entry name" value="PAS_fold"/>
</dbReference>
<dbReference type="RefSeq" id="WP_066085169.1">
    <property type="nucleotide sequence ID" value="NZ_CP017476.1"/>
</dbReference>
<evidence type="ECO:0000256" key="1">
    <source>
        <dbReference type="ARBA" id="ARBA00000085"/>
    </source>
</evidence>
<dbReference type="SUPFAM" id="SSF55785">
    <property type="entry name" value="PYP-like sensor domain (PAS domain)"/>
    <property type="match status" value="1"/>
</dbReference>
<evidence type="ECO:0000256" key="9">
    <source>
        <dbReference type="SAM" id="Phobius"/>
    </source>
</evidence>
<feature type="transmembrane region" description="Helical" evidence="9">
    <location>
        <begin position="31"/>
        <end position="51"/>
    </location>
</feature>
<gene>
    <name evidence="13" type="ORF">LPB072_02710</name>
    <name evidence="14" type="ORF">LPB72_02410</name>
</gene>
<keyword evidence="5" id="KW-0547">Nucleotide-binding</keyword>
<feature type="transmembrane region" description="Helical" evidence="9">
    <location>
        <begin position="279"/>
        <end position="298"/>
    </location>
</feature>
<dbReference type="EC" id="2.7.13.3" evidence="2"/>